<accession>A0A1N6VMF3</accession>
<feature type="transmembrane region" description="Helical" evidence="2">
    <location>
        <begin position="143"/>
        <end position="164"/>
    </location>
</feature>
<evidence type="ECO:0000256" key="1">
    <source>
        <dbReference type="SAM" id="MobiDB-lite"/>
    </source>
</evidence>
<evidence type="ECO:0000313" key="5">
    <source>
        <dbReference type="Proteomes" id="UP000186004"/>
    </source>
</evidence>
<evidence type="ECO:0000313" key="4">
    <source>
        <dbReference type="EMBL" id="SIQ79032.1"/>
    </source>
</evidence>
<feature type="chain" id="PRO_5038485619" description="LysM domain-containing protein" evidence="3">
    <location>
        <begin position="21"/>
        <end position="435"/>
    </location>
</feature>
<keyword evidence="5" id="KW-1185">Reference proteome</keyword>
<reference evidence="4 5" key="1">
    <citation type="submission" date="2017-01" db="EMBL/GenBank/DDBJ databases">
        <authorList>
            <person name="Mah S.A."/>
            <person name="Swanson W.J."/>
            <person name="Moy G.W."/>
            <person name="Vacquier V.D."/>
        </authorList>
    </citation>
    <scope>NUCLEOTIDE SEQUENCE [LARGE SCALE GENOMIC DNA]</scope>
    <source>
        <strain evidence="4 5">DSM 45758</strain>
    </source>
</reference>
<feature type="signal peptide" evidence="3">
    <location>
        <begin position="1"/>
        <end position="20"/>
    </location>
</feature>
<keyword evidence="2" id="KW-1133">Transmembrane helix</keyword>
<dbReference type="Proteomes" id="UP000186004">
    <property type="component" value="Unassembled WGS sequence"/>
</dbReference>
<protein>
    <recommendedName>
        <fullName evidence="6">LysM domain-containing protein</fullName>
    </recommendedName>
</protein>
<sequence length="435" mass="44988">MLLGLAMSLAPMITPVAAPAAPVPAHAAESASAGSPAPPGETRYYVVGPPRDGQREYLYQIAVQTLGDGNRYREIFELNRDRRQPDGGTLTDPLTALRPGWILELPPDAKGAAVRVGPLPSPSDTRPGGPAAAAEEGTNATPYLVGAAGLIVMAALLAVVLRLARGGRRPRPADPETVAPETVESTVPEAADPAEPAESTEPAEAARPAEPTEAEPDNAELRPVPRPEVATNADATGSPEAAATTVVERPVSLLAASGRVVVQLESLVDAPDRLDVRLLGSAPDGIAETPCAWVGDGRLPDATLPVVLGRQGERRLFVDLAAAPDVFTITGVPSAARRQARAVAEQLRTAGATVIVVGDALGPDLPAEYQRLEMFPDADSAAPAGPAVVFSGGLRGAELTTARALAARTGHQAVPVLVGEVVRSRWSVRVTESTR</sequence>
<dbReference type="EMBL" id="FTNF01000004">
    <property type="protein sequence ID" value="SIQ79032.1"/>
    <property type="molecule type" value="Genomic_DNA"/>
</dbReference>
<proteinExistence type="predicted"/>
<feature type="compositionally biased region" description="Low complexity" evidence="1">
    <location>
        <begin position="188"/>
        <end position="211"/>
    </location>
</feature>
<keyword evidence="3" id="KW-0732">Signal</keyword>
<dbReference type="STRING" id="1198245.SAMN05444858_104174"/>
<evidence type="ECO:0000256" key="2">
    <source>
        <dbReference type="SAM" id="Phobius"/>
    </source>
</evidence>
<keyword evidence="2" id="KW-0812">Transmembrane</keyword>
<dbReference type="AlphaFoldDB" id="A0A1N6VMF3"/>
<feature type="region of interest" description="Disordered" evidence="1">
    <location>
        <begin position="116"/>
        <end position="135"/>
    </location>
</feature>
<name>A0A1N6VMF3_9ACTN</name>
<feature type="region of interest" description="Disordered" evidence="1">
    <location>
        <begin position="167"/>
        <end position="224"/>
    </location>
</feature>
<evidence type="ECO:0008006" key="6">
    <source>
        <dbReference type="Google" id="ProtNLM"/>
    </source>
</evidence>
<keyword evidence="2" id="KW-0472">Membrane</keyword>
<gene>
    <name evidence="4" type="ORF">SAMN05444858_104174</name>
</gene>
<organism evidence="4 5">
    <name type="scientific">Micromonospora avicenniae</name>
    <dbReference type="NCBI Taxonomy" id="1198245"/>
    <lineage>
        <taxon>Bacteria</taxon>
        <taxon>Bacillati</taxon>
        <taxon>Actinomycetota</taxon>
        <taxon>Actinomycetes</taxon>
        <taxon>Micromonosporales</taxon>
        <taxon>Micromonosporaceae</taxon>
        <taxon>Micromonospora</taxon>
    </lineage>
</organism>
<evidence type="ECO:0000256" key="3">
    <source>
        <dbReference type="SAM" id="SignalP"/>
    </source>
</evidence>